<evidence type="ECO:0000256" key="5">
    <source>
        <dbReference type="ARBA" id="ARBA00022692"/>
    </source>
</evidence>
<dbReference type="SFLD" id="SFLDF00027">
    <property type="entry name" value="p-type_atpase"/>
    <property type="match status" value="1"/>
</dbReference>
<feature type="region of interest" description="Disordered" evidence="13">
    <location>
        <begin position="738"/>
        <end position="765"/>
    </location>
</feature>
<keyword evidence="3 12" id="KW-1003">Cell membrane</keyword>
<dbReference type="CDD" id="cd00371">
    <property type="entry name" value="HMA"/>
    <property type="match status" value="1"/>
</dbReference>
<dbReference type="SFLD" id="SFLDS00003">
    <property type="entry name" value="Haloacid_Dehalogenase"/>
    <property type="match status" value="1"/>
</dbReference>
<name>A0A2T4UM46_9ACTN</name>
<dbReference type="InterPro" id="IPR036163">
    <property type="entry name" value="HMA_dom_sf"/>
</dbReference>
<dbReference type="InterPro" id="IPR036412">
    <property type="entry name" value="HAD-like_sf"/>
</dbReference>
<keyword evidence="9" id="KW-1278">Translocase</keyword>
<dbReference type="Proteomes" id="UP000240739">
    <property type="component" value="Unassembled WGS sequence"/>
</dbReference>
<dbReference type="OrthoDB" id="7059309at2"/>
<dbReference type="FunFam" id="2.70.150.10:FF:000002">
    <property type="entry name" value="Copper-transporting ATPase 1, putative"/>
    <property type="match status" value="1"/>
</dbReference>
<evidence type="ECO:0000256" key="4">
    <source>
        <dbReference type="ARBA" id="ARBA00022553"/>
    </source>
</evidence>
<protein>
    <submittedName>
        <fullName evidence="15">Copper-translocating P-type ATPase</fullName>
    </submittedName>
</protein>
<feature type="transmembrane region" description="Helical" evidence="12">
    <location>
        <begin position="352"/>
        <end position="371"/>
    </location>
</feature>
<dbReference type="InterPro" id="IPR023298">
    <property type="entry name" value="ATPase_P-typ_TM_dom_sf"/>
</dbReference>
<evidence type="ECO:0000256" key="9">
    <source>
        <dbReference type="ARBA" id="ARBA00022967"/>
    </source>
</evidence>
<dbReference type="Pfam" id="PF00702">
    <property type="entry name" value="Hydrolase"/>
    <property type="match status" value="1"/>
</dbReference>
<dbReference type="GO" id="GO:0005886">
    <property type="term" value="C:plasma membrane"/>
    <property type="evidence" value="ECO:0007669"/>
    <property type="project" value="UniProtKB-SubCell"/>
</dbReference>
<dbReference type="EMBL" id="PYYB01000001">
    <property type="protein sequence ID" value="PTL60299.1"/>
    <property type="molecule type" value="Genomic_DNA"/>
</dbReference>
<evidence type="ECO:0000256" key="12">
    <source>
        <dbReference type="RuleBase" id="RU362081"/>
    </source>
</evidence>
<evidence type="ECO:0000313" key="16">
    <source>
        <dbReference type="Proteomes" id="UP000240739"/>
    </source>
</evidence>
<accession>A0A2T4UM46</accession>
<dbReference type="InterPro" id="IPR023299">
    <property type="entry name" value="ATPase_P-typ_cyto_dom_N"/>
</dbReference>
<dbReference type="SUPFAM" id="SSF81665">
    <property type="entry name" value="Calcium ATPase, transmembrane domain M"/>
    <property type="match status" value="1"/>
</dbReference>
<evidence type="ECO:0000256" key="6">
    <source>
        <dbReference type="ARBA" id="ARBA00022723"/>
    </source>
</evidence>
<evidence type="ECO:0000256" key="11">
    <source>
        <dbReference type="ARBA" id="ARBA00023136"/>
    </source>
</evidence>
<evidence type="ECO:0000256" key="2">
    <source>
        <dbReference type="ARBA" id="ARBA00006024"/>
    </source>
</evidence>
<dbReference type="Gene3D" id="3.30.70.100">
    <property type="match status" value="1"/>
</dbReference>
<dbReference type="InterPro" id="IPR023214">
    <property type="entry name" value="HAD_sf"/>
</dbReference>
<evidence type="ECO:0000256" key="3">
    <source>
        <dbReference type="ARBA" id="ARBA00022475"/>
    </source>
</evidence>
<dbReference type="PANTHER" id="PTHR48085:SF5">
    <property type="entry name" value="CADMIUM_ZINC-TRANSPORTING ATPASE HMA4-RELATED"/>
    <property type="match status" value="1"/>
</dbReference>
<keyword evidence="7 12" id="KW-0547">Nucleotide-binding</keyword>
<dbReference type="InterPro" id="IPR018303">
    <property type="entry name" value="ATPase_P-typ_P_site"/>
</dbReference>
<dbReference type="Gene3D" id="3.40.1110.10">
    <property type="entry name" value="Calcium-transporting ATPase, cytoplasmic domain N"/>
    <property type="match status" value="1"/>
</dbReference>
<dbReference type="PRINTS" id="PR00119">
    <property type="entry name" value="CATATPASE"/>
</dbReference>
<feature type="domain" description="HMA" evidence="14">
    <location>
        <begin position="44"/>
        <end position="109"/>
    </location>
</feature>
<dbReference type="Pfam" id="PF00122">
    <property type="entry name" value="E1-E2_ATPase"/>
    <property type="match status" value="1"/>
</dbReference>
<dbReference type="InterPro" id="IPR027256">
    <property type="entry name" value="P-typ_ATPase_IB"/>
</dbReference>
<comment type="subcellular location">
    <subcellularLocation>
        <location evidence="1">Cell membrane</location>
        <topology evidence="1">Multi-pass membrane protein</topology>
    </subcellularLocation>
</comment>
<dbReference type="AlphaFoldDB" id="A0A2T4UM46"/>
<comment type="caution">
    <text evidence="15">The sequence shown here is derived from an EMBL/GenBank/DDBJ whole genome shotgun (WGS) entry which is preliminary data.</text>
</comment>
<keyword evidence="11 12" id="KW-0472">Membrane</keyword>
<feature type="transmembrane region" description="Helical" evidence="12">
    <location>
        <begin position="150"/>
        <end position="167"/>
    </location>
</feature>
<dbReference type="InterPro" id="IPR001757">
    <property type="entry name" value="P_typ_ATPase"/>
</dbReference>
<dbReference type="SUPFAM" id="SSF55008">
    <property type="entry name" value="HMA, heavy metal-associated domain"/>
    <property type="match status" value="1"/>
</dbReference>
<keyword evidence="5 12" id="KW-0812">Transmembrane</keyword>
<comment type="similarity">
    <text evidence="2 12">Belongs to the cation transport ATPase (P-type) (TC 3.A.3) family. Type IB subfamily.</text>
</comment>
<keyword evidence="16" id="KW-1185">Reference proteome</keyword>
<dbReference type="PROSITE" id="PS50846">
    <property type="entry name" value="HMA_2"/>
    <property type="match status" value="1"/>
</dbReference>
<feature type="transmembrane region" description="Helical" evidence="12">
    <location>
        <begin position="690"/>
        <end position="713"/>
    </location>
</feature>
<evidence type="ECO:0000256" key="1">
    <source>
        <dbReference type="ARBA" id="ARBA00004651"/>
    </source>
</evidence>
<evidence type="ECO:0000256" key="8">
    <source>
        <dbReference type="ARBA" id="ARBA00022840"/>
    </source>
</evidence>
<evidence type="ECO:0000313" key="15">
    <source>
        <dbReference type="EMBL" id="PTL60299.1"/>
    </source>
</evidence>
<dbReference type="InterPro" id="IPR051014">
    <property type="entry name" value="Cation_Transport_ATPase_IB"/>
</dbReference>
<dbReference type="NCBIfam" id="TIGR01511">
    <property type="entry name" value="ATPase-IB1_Cu"/>
    <property type="match status" value="1"/>
</dbReference>
<feature type="transmembrane region" description="Helical" evidence="12">
    <location>
        <begin position="179"/>
        <end position="198"/>
    </location>
</feature>
<dbReference type="SFLD" id="SFLDG00002">
    <property type="entry name" value="C1.7:_P-type_atpase_like"/>
    <property type="match status" value="1"/>
</dbReference>
<proteinExistence type="inferred from homology"/>
<feature type="transmembrane region" description="Helical" evidence="12">
    <location>
        <begin position="383"/>
        <end position="409"/>
    </location>
</feature>
<evidence type="ECO:0000256" key="7">
    <source>
        <dbReference type="ARBA" id="ARBA00022741"/>
    </source>
</evidence>
<gene>
    <name evidence="15" type="ORF">C7Y72_11940</name>
</gene>
<dbReference type="NCBIfam" id="TIGR01494">
    <property type="entry name" value="ATPase_P-type"/>
    <property type="match status" value="1"/>
</dbReference>
<keyword evidence="10 12" id="KW-1133">Transmembrane helix</keyword>
<dbReference type="InterPro" id="IPR059000">
    <property type="entry name" value="ATPase_P-type_domA"/>
</dbReference>
<evidence type="ECO:0000259" key="14">
    <source>
        <dbReference type="PROSITE" id="PS50846"/>
    </source>
</evidence>
<dbReference type="InterPro" id="IPR017969">
    <property type="entry name" value="Heavy-metal-associated_CS"/>
</dbReference>
<evidence type="ECO:0000256" key="10">
    <source>
        <dbReference type="ARBA" id="ARBA00022989"/>
    </source>
</evidence>
<dbReference type="NCBIfam" id="TIGR01525">
    <property type="entry name" value="ATPase-IB_hvy"/>
    <property type="match status" value="1"/>
</dbReference>
<dbReference type="PROSITE" id="PS00154">
    <property type="entry name" value="ATPASE_E1_E2"/>
    <property type="match status" value="1"/>
</dbReference>
<keyword evidence="4" id="KW-0597">Phosphoprotein</keyword>
<dbReference type="PRINTS" id="PR00941">
    <property type="entry name" value="CDATPASE"/>
</dbReference>
<dbReference type="GO" id="GO:0046872">
    <property type="term" value="F:metal ion binding"/>
    <property type="evidence" value="ECO:0007669"/>
    <property type="project" value="UniProtKB-KW"/>
</dbReference>
<dbReference type="SUPFAM" id="SSF56784">
    <property type="entry name" value="HAD-like"/>
    <property type="match status" value="1"/>
</dbReference>
<feature type="transmembrane region" description="Helical" evidence="12">
    <location>
        <begin position="125"/>
        <end position="144"/>
    </location>
</feature>
<dbReference type="PROSITE" id="PS01047">
    <property type="entry name" value="HMA_1"/>
    <property type="match status" value="1"/>
</dbReference>
<dbReference type="PROSITE" id="PS01229">
    <property type="entry name" value="COF_2"/>
    <property type="match status" value="1"/>
</dbReference>
<dbReference type="RefSeq" id="WP_107568944.1">
    <property type="nucleotide sequence ID" value="NZ_PYYB01000001.1"/>
</dbReference>
<dbReference type="InterPro" id="IPR008250">
    <property type="entry name" value="ATPase_P-typ_transduc_dom_A_sf"/>
</dbReference>
<keyword evidence="8 12" id="KW-0067">ATP-binding</keyword>
<evidence type="ECO:0000256" key="13">
    <source>
        <dbReference type="SAM" id="MobiDB-lite"/>
    </source>
</evidence>
<sequence length="765" mass="78985">MTDRPSLPMAGAPAAPDEPCLDACCAAPADERGGVLAAADDNAERTVVRVTGMDCASCAVTIEKQVARLPGVSRATVNFAAGRLDAVHSTDLARDDIEAAIRRAGFGIEASADADPEPFWSQPRVRSTVAGLALFLVGVVLWGAGASTTAYASVYLAASAIGGFPIYRSAIASARAGVADVNVLMSVAVVGAAILGAWSEAALVVILFSVSNALQVFAVGRTAGAVRALARITPSEVLVRGPDGRDALRAVAEVTTGEIVVIRPGERVAVDGTVVEGASTLDESTVTGESSPVEKREGETVFSGTLNGAGGLLVEVTKEAADSTLQRITRMVEEAQGTKAPIEQYVERFSRIYTPVVLAAAALVAIVPPLLGGDFSTWVYRALVLLIVSCPCALVISTPVSIVSGIGAASRRGILIKGGEALESAGKLTALFFDKTGTLTEGRPVVERVIPVPGVTTDDAIRIAAALERRSEHPLAHAILTEAGDAELPEVTSFRSIPGRGAEGVVEGTSYLVGSPRLFDERGISLEPIAEHLATLEDAGETPVILSDQDGPRAVFGLADAVRPEAARAIAELRALGVERLVMLTGDGEGPAQRIAEQLGIEYRAALLPEDKVAAMRELRPEHGTIGMIGDGINDAPALAAADVSFAMGAAGTDAALDAADIALMADDLAKVAEAIRLSRRGQRVIKQNIFAAILLNGAFTMLAPIGVIPLWLAVLEDALSSIGVTANSLRLFRGTNAPTPLPESTSSPSADRPAVRTTTPSPAS</sequence>
<dbReference type="PANTHER" id="PTHR48085">
    <property type="entry name" value="CADMIUM/ZINC-TRANSPORTING ATPASE HMA2-RELATED"/>
    <property type="match status" value="1"/>
</dbReference>
<dbReference type="Gene3D" id="2.70.150.10">
    <property type="entry name" value="Calcium-transporting ATPase, cytoplasmic transduction domain A"/>
    <property type="match status" value="1"/>
</dbReference>
<dbReference type="GO" id="GO:0019829">
    <property type="term" value="F:ATPase-coupled monoatomic cation transmembrane transporter activity"/>
    <property type="evidence" value="ECO:0007669"/>
    <property type="project" value="InterPro"/>
</dbReference>
<dbReference type="Gene3D" id="3.40.50.1000">
    <property type="entry name" value="HAD superfamily/HAD-like"/>
    <property type="match status" value="1"/>
</dbReference>
<dbReference type="GO" id="GO:0005524">
    <property type="term" value="F:ATP binding"/>
    <property type="evidence" value="ECO:0007669"/>
    <property type="project" value="UniProtKB-UniRule"/>
</dbReference>
<dbReference type="InterPro" id="IPR006121">
    <property type="entry name" value="HMA_dom"/>
</dbReference>
<dbReference type="SUPFAM" id="SSF81653">
    <property type="entry name" value="Calcium ATPase, transduction domain A"/>
    <property type="match status" value="1"/>
</dbReference>
<organism evidence="15 16">
    <name type="scientific">Paraconexibacter algicola</name>
    <dbReference type="NCBI Taxonomy" id="2133960"/>
    <lineage>
        <taxon>Bacteria</taxon>
        <taxon>Bacillati</taxon>
        <taxon>Actinomycetota</taxon>
        <taxon>Thermoleophilia</taxon>
        <taxon>Solirubrobacterales</taxon>
        <taxon>Paraconexibacteraceae</taxon>
        <taxon>Paraconexibacter</taxon>
    </lineage>
</organism>
<keyword evidence="6 12" id="KW-0479">Metal-binding</keyword>
<reference evidence="15 16" key="1">
    <citation type="submission" date="2018-03" db="EMBL/GenBank/DDBJ databases">
        <title>Aquarubrobacter algicola gen. nov., sp. nov., a novel actinobacterium isolated from shallow eutrophic lake during the end of cyanobacterial harmful algal blooms.</title>
        <authorList>
            <person name="Chun S.J."/>
        </authorList>
    </citation>
    <scope>NUCLEOTIDE SEQUENCE [LARGE SCALE GENOMIC DNA]</scope>
    <source>
        <strain evidence="15 16">Seoho-28</strain>
    </source>
</reference>
<dbReference type="Pfam" id="PF00403">
    <property type="entry name" value="HMA"/>
    <property type="match status" value="1"/>
</dbReference>
<dbReference type="InterPro" id="IPR044492">
    <property type="entry name" value="P_typ_ATPase_HD_dom"/>
</dbReference>
<dbReference type="GO" id="GO:0016887">
    <property type="term" value="F:ATP hydrolysis activity"/>
    <property type="evidence" value="ECO:0007669"/>
    <property type="project" value="InterPro"/>
</dbReference>